<accession>A0A075H1D3</accession>
<dbReference type="AlphaFoldDB" id="A0A075H1D3"/>
<name>A0A075H1D3_9EURY</name>
<protein>
    <recommendedName>
        <fullName evidence="2">Thioredoxin domain-containing protein</fullName>
    </recommendedName>
</protein>
<reference evidence="1" key="1">
    <citation type="journal article" date="2014" name="Genome Biol. Evol.">
        <title>Pangenome evidence for extensive interdomain horizontal transfer affecting lineage core and shell genes in uncultured planktonic thaumarchaeota and euryarchaeota.</title>
        <authorList>
            <person name="Deschamps P."/>
            <person name="Zivanovic Y."/>
            <person name="Moreira D."/>
            <person name="Rodriguez-Valera F."/>
            <person name="Lopez-Garcia P."/>
        </authorList>
    </citation>
    <scope>NUCLEOTIDE SEQUENCE</scope>
</reference>
<dbReference type="EMBL" id="KF900876">
    <property type="protein sequence ID" value="AIF09894.1"/>
    <property type="molecule type" value="Genomic_DNA"/>
</dbReference>
<organism evidence="1">
    <name type="scientific">uncultured marine group II/III euryarchaeote KM3_41_F08</name>
    <dbReference type="NCBI Taxonomy" id="1456446"/>
    <lineage>
        <taxon>Archaea</taxon>
        <taxon>Methanobacteriati</taxon>
        <taxon>Methanobacteriota</taxon>
        <taxon>environmental samples</taxon>
    </lineage>
</organism>
<sequence>MFVAQRGAVVVLTRNDCENCEGFLTDLGGKEFSVGVIRLDAPGGVEFKRAYPQISVEASVLPFSILFERGEWVDSVMGARVGSILRWFD</sequence>
<evidence type="ECO:0000313" key="1">
    <source>
        <dbReference type="EMBL" id="AIF09894.1"/>
    </source>
</evidence>
<evidence type="ECO:0008006" key="2">
    <source>
        <dbReference type="Google" id="ProtNLM"/>
    </source>
</evidence>
<proteinExistence type="predicted"/>